<feature type="domain" description="C2H2-type" evidence="6">
    <location>
        <begin position="268"/>
        <end position="296"/>
    </location>
</feature>
<sequence>MPSVYRAKDEPDLELEPDLNDPNRYCKVCETTYPTALLFKKHLRTIYFIVVKMARTYTTTPIHSIIRERPEVLPDPQDPNNFCRVCHETYLVKQRYFRHLLKYHGMKASARIRRFDILPDLFDVDYYCRACEHKLASKCNRSYASDESLLKHVRLVHDILEAQRQKPSVEGPMPDVHDPNFYCRVCDKTLSTKKSFSSHLNLIHDVFIPRKLNPVPIGKLRRKPCNLPFTCRSTYRGHLRFVHKVTIVVDEDFAHDPDFLPDIDDPKFYCRACGKVKESLKDYRKHCKNIHMKLKPITKAKKSRKRPPPKLSGFDCTTCRKRMNTKAKNLFHMRTVHRLNALSRIKKPKP</sequence>
<keyword evidence="8" id="KW-1185">Reference proteome</keyword>
<keyword evidence="1" id="KW-0479">Metal-binding</keyword>
<dbReference type="Pfam" id="PF12874">
    <property type="entry name" value="zf-met"/>
    <property type="match status" value="2"/>
</dbReference>
<dbReference type="GO" id="GO:0000981">
    <property type="term" value="F:DNA-binding transcription factor activity, RNA polymerase II-specific"/>
    <property type="evidence" value="ECO:0007669"/>
    <property type="project" value="TreeGrafter"/>
</dbReference>
<dbReference type="STRING" id="35722.A0A0B7NBW6"/>
<dbReference type="GO" id="GO:0000977">
    <property type="term" value="F:RNA polymerase II transcription regulatory region sequence-specific DNA binding"/>
    <property type="evidence" value="ECO:0007669"/>
    <property type="project" value="TreeGrafter"/>
</dbReference>
<evidence type="ECO:0000313" key="7">
    <source>
        <dbReference type="EMBL" id="CEP12479.1"/>
    </source>
</evidence>
<evidence type="ECO:0000256" key="1">
    <source>
        <dbReference type="ARBA" id="ARBA00022723"/>
    </source>
</evidence>
<evidence type="ECO:0000256" key="5">
    <source>
        <dbReference type="PROSITE-ProRule" id="PRU00042"/>
    </source>
</evidence>
<feature type="domain" description="C2H2-type" evidence="6">
    <location>
        <begin position="181"/>
        <end position="209"/>
    </location>
</feature>
<dbReference type="Proteomes" id="UP000054107">
    <property type="component" value="Unassembled WGS sequence"/>
</dbReference>
<dbReference type="SMART" id="SM00355">
    <property type="entry name" value="ZnF_C2H2"/>
    <property type="match status" value="6"/>
</dbReference>
<keyword evidence="2" id="KW-0677">Repeat</keyword>
<dbReference type="EMBL" id="LN728020">
    <property type="protein sequence ID" value="CEP12479.1"/>
    <property type="molecule type" value="Genomic_DNA"/>
</dbReference>
<dbReference type="PANTHER" id="PTHR24409">
    <property type="entry name" value="ZINC FINGER PROTEIN 142"/>
    <property type="match status" value="1"/>
</dbReference>
<gene>
    <name evidence="7" type="primary">PARPA_06447.1 scaffold 22648</name>
</gene>
<organism evidence="7 8">
    <name type="scientific">Parasitella parasitica</name>
    <dbReference type="NCBI Taxonomy" id="35722"/>
    <lineage>
        <taxon>Eukaryota</taxon>
        <taxon>Fungi</taxon>
        <taxon>Fungi incertae sedis</taxon>
        <taxon>Mucoromycota</taxon>
        <taxon>Mucoromycotina</taxon>
        <taxon>Mucoromycetes</taxon>
        <taxon>Mucorales</taxon>
        <taxon>Mucorineae</taxon>
        <taxon>Mucoraceae</taxon>
        <taxon>Parasitella</taxon>
    </lineage>
</organism>
<evidence type="ECO:0000256" key="2">
    <source>
        <dbReference type="ARBA" id="ARBA00022737"/>
    </source>
</evidence>
<evidence type="ECO:0000256" key="4">
    <source>
        <dbReference type="ARBA" id="ARBA00022833"/>
    </source>
</evidence>
<proteinExistence type="predicted"/>
<dbReference type="PANTHER" id="PTHR24409:SF295">
    <property type="entry name" value="AZ2-RELATED"/>
    <property type="match status" value="1"/>
</dbReference>
<accession>A0A0B7NBW6</accession>
<evidence type="ECO:0000259" key="6">
    <source>
        <dbReference type="PROSITE" id="PS50157"/>
    </source>
</evidence>
<protein>
    <recommendedName>
        <fullName evidence="6">C2H2-type domain-containing protein</fullName>
    </recommendedName>
</protein>
<dbReference type="InterPro" id="IPR013087">
    <property type="entry name" value="Znf_C2H2_type"/>
</dbReference>
<feature type="domain" description="C2H2-type" evidence="6">
    <location>
        <begin position="126"/>
        <end position="157"/>
    </location>
</feature>
<dbReference type="PROSITE" id="PS50157">
    <property type="entry name" value="ZINC_FINGER_C2H2_2"/>
    <property type="match status" value="3"/>
</dbReference>
<dbReference type="OrthoDB" id="2282805at2759"/>
<keyword evidence="4" id="KW-0862">Zinc</keyword>
<dbReference type="Gene3D" id="3.30.160.60">
    <property type="entry name" value="Classic Zinc Finger"/>
    <property type="match status" value="2"/>
</dbReference>
<evidence type="ECO:0000313" key="8">
    <source>
        <dbReference type="Proteomes" id="UP000054107"/>
    </source>
</evidence>
<keyword evidence="3 5" id="KW-0863">Zinc-finger</keyword>
<dbReference type="GO" id="GO:0008270">
    <property type="term" value="F:zinc ion binding"/>
    <property type="evidence" value="ECO:0007669"/>
    <property type="project" value="UniProtKB-KW"/>
</dbReference>
<dbReference type="PROSITE" id="PS00028">
    <property type="entry name" value="ZINC_FINGER_C2H2_1"/>
    <property type="match status" value="2"/>
</dbReference>
<reference evidence="7 8" key="1">
    <citation type="submission" date="2014-09" db="EMBL/GenBank/DDBJ databases">
        <authorList>
            <person name="Ellenberger Sabrina"/>
        </authorList>
    </citation>
    <scope>NUCLEOTIDE SEQUENCE [LARGE SCALE GENOMIC DNA]</scope>
    <source>
        <strain evidence="7 8">CBS 412.66</strain>
    </source>
</reference>
<dbReference type="AlphaFoldDB" id="A0A0B7NBW6"/>
<name>A0A0B7NBW6_9FUNG</name>
<dbReference type="GO" id="GO:0005634">
    <property type="term" value="C:nucleus"/>
    <property type="evidence" value="ECO:0007669"/>
    <property type="project" value="TreeGrafter"/>
</dbReference>
<evidence type="ECO:0000256" key="3">
    <source>
        <dbReference type="ARBA" id="ARBA00022771"/>
    </source>
</evidence>